<gene>
    <name evidence="3" type="ORF">EUTSA_v10001976mg</name>
</gene>
<protein>
    <recommendedName>
        <fullName evidence="2">Chalcone isomerase domain-containing protein</fullName>
    </recommendedName>
</protein>
<dbReference type="InterPro" id="IPR036298">
    <property type="entry name" value="Chalcone_isomerase_sf"/>
</dbReference>
<dbReference type="PANTHER" id="PTHR47284:SF3">
    <property type="entry name" value="FATTY-ACID-BINDING PROTEIN 2"/>
    <property type="match status" value="1"/>
</dbReference>
<proteinExistence type="inferred from homology"/>
<reference evidence="3 4" key="1">
    <citation type="journal article" date="2013" name="Front. Plant Sci.">
        <title>The Reference Genome of the Halophytic Plant Eutrema salsugineum.</title>
        <authorList>
            <person name="Yang R."/>
            <person name="Jarvis D.E."/>
            <person name="Chen H."/>
            <person name="Beilstein M.A."/>
            <person name="Grimwood J."/>
            <person name="Jenkins J."/>
            <person name="Shu S."/>
            <person name="Prochnik S."/>
            <person name="Xin M."/>
            <person name="Ma C."/>
            <person name="Schmutz J."/>
            <person name="Wing R.A."/>
            <person name="Mitchell-Olds T."/>
            <person name="Schumaker K.S."/>
            <person name="Wang X."/>
        </authorList>
    </citation>
    <scope>NUCLEOTIDE SEQUENCE [LARGE SCALE GENOMIC DNA]</scope>
</reference>
<dbReference type="InterPro" id="IPR016087">
    <property type="entry name" value="Chalcone_isomerase"/>
</dbReference>
<name>V4LI44_EUTSA</name>
<dbReference type="eggNOG" id="ENOG502QWEB">
    <property type="taxonomic scope" value="Eukaryota"/>
</dbReference>
<dbReference type="GO" id="GO:0016872">
    <property type="term" value="F:intramolecular lyase activity"/>
    <property type="evidence" value="ECO:0007669"/>
    <property type="project" value="InterPro"/>
</dbReference>
<dbReference type="EMBL" id="KI517398">
    <property type="protein sequence ID" value="ESQ50190.1"/>
    <property type="molecule type" value="Genomic_DNA"/>
</dbReference>
<dbReference type="AlphaFoldDB" id="V4LI44"/>
<dbReference type="SUPFAM" id="SSF54626">
    <property type="entry name" value="Chalcone isomerase"/>
    <property type="match status" value="1"/>
</dbReference>
<sequence>MISKLFTIAQEITFTLALESKRASSISNYQRIQDMENLPGFPSVGIDLGSTLAVLEKLIMVIILFFFDFSCRTFGTIISGFFKAMDSNGGNVLPTRSFLANGLFSQLHIPGRFAFEAFSCISKFTGALLCWFSNGNNLQKREITNYQCSLSCDDSSKRINSYPTFSVFRFHYGSKEITPGFFGNISKSTILHFVNEAERLHSYSVLSLAVSLIPFLHNMTMNGLALPLGSNDVKLPENIEHRTYQVGREEYSALTFQKLDWKRQTVEPRTGIEFPMLLKKNASGLTSENPLSSFASNWKFCALDVHPSSVCQKLGPKYASIPASKLDKCDDLYKDLLREDIVMSVRLVVNYSGLKINTVRDAFEKSLRARLVKANPKTNFHCLNDFGSFFTQDIPIPAGTVIDFRRTADGQLITEIGGNLIGAVRSKDLCLPTKAQGLRYANVAGAFFDMYIGDVPVSEQTKKEIGRNVVGMIKRC</sequence>
<dbReference type="Gramene" id="ESQ50190">
    <property type="protein sequence ID" value="ESQ50190"/>
    <property type="gene ID" value="EUTSA_v10001976mg"/>
</dbReference>
<organism evidence="3 4">
    <name type="scientific">Eutrema salsugineum</name>
    <name type="common">Saltwater cress</name>
    <name type="synonym">Sisymbrium salsugineum</name>
    <dbReference type="NCBI Taxonomy" id="72664"/>
    <lineage>
        <taxon>Eukaryota</taxon>
        <taxon>Viridiplantae</taxon>
        <taxon>Streptophyta</taxon>
        <taxon>Embryophyta</taxon>
        <taxon>Tracheophyta</taxon>
        <taxon>Spermatophyta</taxon>
        <taxon>Magnoliopsida</taxon>
        <taxon>eudicotyledons</taxon>
        <taxon>Gunneridae</taxon>
        <taxon>Pentapetalae</taxon>
        <taxon>rosids</taxon>
        <taxon>malvids</taxon>
        <taxon>Brassicales</taxon>
        <taxon>Brassicaceae</taxon>
        <taxon>Eutremeae</taxon>
        <taxon>Eutrema</taxon>
    </lineage>
</organism>
<dbReference type="PANTHER" id="PTHR47284">
    <property type="entry name" value="FATTY-ACID-BINDING PROTEIN 2"/>
    <property type="match status" value="1"/>
</dbReference>
<dbReference type="OMA" id="NIFAGAN"/>
<accession>V4LI44</accession>
<evidence type="ECO:0000256" key="1">
    <source>
        <dbReference type="ARBA" id="ARBA00007166"/>
    </source>
</evidence>
<dbReference type="InterPro" id="IPR016088">
    <property type="entry name" value="Chalcone_isomerase_3-sand"/>
</dbReference>
<comment type="similarity">
    <text evidence="1">Belongs to the chalcone isomerase family.</text>
</comment>
<dbReference type="Gene3D" id="3.50.70.10">
    <property type="match status" value="1"/>
</dbReference>
<feature type="domain" description="Chalcone isomerase" evidence="2">
    <location>
        <begin position="329"/>
        <end position="465"/>
    </location>
</feature>
<dbReference type="GO" id="GO:0005504">
    <property type="term" value="F:fatty acid binding"/>
    <property type="evidence" value="ECO:0007669"/>
    <property type="project" value="EnsemblPlants"/>
</dbReference>
<dbReference type="Gene3D" id="1.10.890.20">
    <property type="match status" value="1"/>
</dbReference>
<dbReference type="GO" id="GO:0009570">
    <property type="term" value="C:chloroplast stroma"/>
    <property type="evidence" value="ECO:0007669"/>
    <property type="project" value="EnsemblPlants"/>
</dbReference>
<dbReference type="Pfam" id="PF16035">
    <property type="entry name" value="Chalcone_2"/>
    <property type="match status" value="1"/>
</dbReference>
<dbReference type="InterPro" id="IPR016089">
    <property type="entry name" value="Chalcone_isomerase_bundle_sf"/>
</dbReference>
<evidence type="ECO:0000259" key="2">
    <source>
        <dbReference type="Pfam" id="PF16035"/>
    </source>
</evidence>
<evidence type="ECO:0000313" key="3">
    <source>
        <dbReference type="EMBL" id="ESQ50190.1"/>
    </source>
</evidence>
<dbReference type="Proteomes" id="UP000030689">
    <property type="component" value="Unassembled WGS sequence"/>
</dbReference>
<keyword evidence="4" id="KW-1185">Reference proteome</keyword>
<dbReference type="STRING" id="72664.V4LI44"/>
<dbReference type="KEGG" id="eus:EUTSA_v10001976mg"/>
<evidence type="ECO:0000313" key="4">
    <source>
        <dbReference type="Proteomes" id="UP000030689"/>
    </source>
</evidence>